<dbReference type="SMART" id="SM00292">
    <property type="entry name" value="BRCT"/>
    <property type="match status" value="1"/>
</dbReference>
<proteinExistence type="predicted"/>
<dbReference type="Gene3D" id="3.40.50.10190">
    <property type="entry name" value="BRCT domain"/>
    <property type="match status" value="1"/>
</dbReference>
<dbReference type="CDD" id="cd17748">
    <property type="entry name" value="BRCT_DNA_ligase_like"/>
    <property type="match status" value="1"/>
</dbReference>
<name>A0A0F9E129_9ZZZZ</name>
<keyword evidence="2" id="KW-0234">DNA repair</keyword>
<feature type="domain" description="BRCT" evidence="3">
    <location>
        <begin position="193"/>
        <end position="270"/>
    </location>
</feature>
<evidence type="ECO:0000256" key="2">
    <source>
        <dbReference type="ARBA" id="ARBA00023204"/>
    </source>
</evidence>
<dbReference type="Gene3D" id="1.10.150.20">
    <property type="entry name" value="5' to 3' exonuclease, C-terminal subdomain"/>
    <property type="match status" value="1"/>
</dbReference>
<dbReference type="PROSITE" id="PS50172">
    <property type="entry name" value="BRCT"/>
    <property type="match status" value="1"/>
</dbReference>
<keyword evidence="1" id="KW-0227">DNA damage</keyword>
<dbReference type="InterPro" id="IPR001357">
    <property type="entry name" value="BRCT_dom"/>
</dbReference>
<reference evidence="4" key="1">
    <citation type="journal article" date="2015" name="Nature">
        <title>Complex archaea that bridge the gap between prokaryotes and eukaryotes.</title>
        <authorList>
            <person name="Spang A."/>
            <person name="Saw J.H."/>
            <person name="Jorgensen S.L."/>
            <person name="Zaremba-Niedzwiedzka K."/>
            <person name="Martijn J."/>
            <person name="Lind A.E."/>
            <person name="van Eijk R."/>
            <person name="Schleper C."/>
            <person name="Guy L."/>
            <person name="Ettema T.J."/>
        </authorList>
    </citation>
    <scope>NUCLEOTIDE SEQUENCE</scope>
</reference>
<evidence type="ECO:0000256" key="1">
    <source>
        <dbReference type="ARBA" id="ARBA00022763"/>
    </source>
</evidence>
<dbReference type="InterPro" id="IPR010994">
    <property type="entry name" value="RuvA_2-like"/>
</dbReference>
<sequence>MGLNVVGKSQNGVYLLLSSGRVAYVSYEDIQDHETMAKAKSAFEDVWPDMWDFIKIMLPDPYFLPITNRGFGPSDLYYLTTLDFQLRGHSKEMGDKLIQSIHKSKTRPLVNLIYGLGIRHIGLGSAKLLTKHFNSLHSLGRASISDLFLIDRLGPTRVHSLRVWFQSEINWRTIERMRFAGVQTFIPLPDEEKEVSPIQGKVFMFTGRLTLFTRDKAQALVESRGGVAGSSVSKNTNFLVVGEKPGSKLGHAAMLGIKTISEREFLEVVK</sequence>
<dbReference type="Pfam" id="PF00533">
    <property type="entry name" value="BRCT"/>
    <property type="match status" value="1"/>
</dbReference>
<gene>
    <name evidence="4" type="ORF">LCGC14_2211980</name>
</gene>
<comment type="caution">
    <text evidence="4">The sequence shown here is derived from an EMBL/GenBank/DDBJ whole genome shotgun (WGS) entry which is preliminary data.</text>
</comment>
<protein>
    <recommendedName>
        <fullName evidence="3">BRCT domain-containing protein</fullName>
    </recommendedName>
</protein>
<dbReference type="Pfam" id="PF12826">
    <property type="entry name" value="HHH_2"/>
    <property type="match status" value="1"/>
</dbReference>
<dbReference type="EMBL" id="LAZR01029373">
    <property type="protein sequence ID" value="KKL59771.1"/>
    <property type="molecule type" value="Genomic_DNA"/>
</dbReference>
<dbReference type="InterPro" id="IPR041663">
    <property type="entry name" value="DisA/LigA_HHH"/>
</dbReference>
<dbReference type="SUPFAM" id="SSF52113">
    <property type="entry name" value="BRCT domain"/>
    <property type="match status" value="1"/>
</dbReference>
<dbReference type="SUPFAM" id="SSF47781">
    <property type="entry name" value="RuvA domain 2-like"/>
    <property type="match status" value="1"/>
</dbReference>
<evidence type="ECO:0000313" key="4">
    <source>
        <dbReference type="EMBL" id="KKL59771.1"/>
    </source>
</evidence>
<accession>A0A0F9E129</accession>
<dbReference type="InterPro" id="IPR036420">
    <property type="entry name" value="BRCT_dom_sf"/>
</dbReference>
<evidence type="ECO:0000259" key="3">
    <source>
        <dbReference type="PROSITE" id="PS50172"/>
    </source>
</evidence>
<organism evidence="4">
    <name type="scientific">marine sediment metagenome</name>
    <dbReference type="NCBI Taxonomy" id="412755"/>
    <lineage>
        <taxon>unclassified sequences</taxon>
        <taxon>metagenomes</taxon>
        <taxon>ecological metagenomes</taxon>
    </lineage>
</organism>
<dbReference type="AlphaFoldDB" id="A0A0F9E129"/>
<dbReference type="GO" id="GO:0006281">
    <property type="term" value="P:DNA repair"/>
    <property type="evidence" value="ECO:0007669"/>
    <property type="project" value="UniProtKB-KW"/>
</dbReference>